<organism evidence="1 2">
    <name type="scientific">Bacillus methanolicus PB1</name>
    <dbReference type="NCBI Taxonomy" id="997296"/>
    <lineage>
        <taxon>Bacteria</taxon>
        <taxon>Bacillati</taxon>
        <taxon>Bacillota</taxon>
        <taxon>Bacilli</taxon>
        <taxon>Bacillales</taxon>
        <taxon>Bacillaceae</taxon>
        <taxon>Bacillus</taxon>
    </lineage>
</organism>
<proteinExistence type="predicted"/>
<dbReference type="AlphaFoldDB" id="I3E6B9"/>
<gene>
    <name evidence="1" type="ORF">PB1_03845</name>
</gene>
<evidence type="ECO:0000313" key="1">
    <source>
        <dbReference type="EMBL" id="EIJ82040.1"/>
    </source>
</evidence>
<sequence length="35" mass="4209">MKKYKKDKKYLDEKMCKKTLTKTEFNYLSQKSGSS</sequence>
<accession>I3E6B9</accession>
<protein>
    <submittedName>
        <fullName evidence="1">Uncharacterized protein</fullName>
    </submittedName>
</protein>
<evidence type="ECO:0000313" key="2">
    <source>
        <dbReference type="Proteomes" id="UP000010523"/>
    </source>
</evidence>
<reference evidence="1 2" key="1">
    <citation type="journal article" date="2012" name="Appl. Environ. Microbiol.">
        <title>Genome Sequence of Thermotolerant Bacillus methanolicus: Features and Regulation Related to Methylotrophy and Production of L-Lysine and L-Glutamate from Methanol.</title>
        <authorList>
            <person name="Heggeset T.M."/>
            <person name="Krog A."/>
            <person name="Balzer S."/>
            <person name="Wentzel A."/>
            <person name="Ellingsen T.E."/>
            <person name="Brautaset T."/>
        </authorList>
    </citation>
    <scope>NUCLEOTIDE SEQUENCE [LARGE SCALE GENOMIC DNA]</scope>
    <source>
        <strain evidence="1 2">PB1</strain>
    </source>
</reference>
<dbReference type="Proteomes" id="UP000010523">
    <property type="component" value="Unassembled WGS sequence"/>
</dbReference>
<dbReference type="PATRIC" id="fig|997296.3.peg.840"/>
<comment type="caution">
    <text evidence="1">The sequence shown here is derived from an EMBL/GenBank/DDBJ whole genome shotgun (WGS) entry which is preliminary data.</text>
</comment>
<dbReference type="EMBL" id="AFEU01000001">
    <property type="protein sequence ID" value="EIJ82040.1"/>
    <property type="molecule type" value="Genomic_DNA"/>
</dbReference>
<keyword evidence="2" id="KW-1185">Reference proteome</keyword>
<name>I3E6B9_BACMT</name>